<proteinExistence type="predicted"/>
<reference evidence="1" key="1">
    <citation type="submission" date="2017-07" db="EMBL/GenBank/DDBJ databases">
        <title>Characterization of ecologically diverse viruses infecting co-occurring strains of cosmopolitan hyperhalophilic Bacteroidetes.</title>
        <authorList>
            <person name="Villamor J."/>
            <person name="Ramos-Barbero M.D."/>
            <person name="Gonzalez-Torres P."/>
            <person name="Gabaldon T."/>
            <person name="Rollesso-Mora R."/>
            <person name="Meseguer I."/>
            <person name="Martinez-Garcia M."/>
            <person name="Santos F."/>
            <person name="Anton J."/>
        </authorList>
    </citation>
    <scope>NUCLEOTIDE SEQUENCE [LARGE SCALE GENOMIC DNA]</scope>
</reference>
<dbReference type="EMBL" id="MF580960">
    <property type="protein sequence ID" value="AUO79262.1"/>
    <property type="molecule type" value="Genomic_DNA"/>
</dbReference>
<name>A0A2I6UH19_9CAUD</name>
<evidence type="ECO:0000313" key="1">
    <source>
        <dbReference type="EMBL" id="AUO79262.1"/>
    </source>
</evidence>
<organism evidence="1">
    <name type="scientific">Salinibacter phage M31CC-1</name>
    <dbReference type="NCBI Taxonomy" id="2041858"/>
    <lineage>
        <taxon>Viruses</taxon>
        <taxon>Duplodnaviria</taxon>
        <taxon>Heunggongvirae</taxon>
        <taxon>Uroviricota</taxon>
        <taxon>Caudoviricetes</taxon>
        <taxon>Kryptosalinivirus</taxon>
        <taxon>Kryptosalinivirus M8CC19</taxon>
    </lineage>
</organism>
<feature type="non-terminal residue" evidence="1">
    <location>
        <position position="33"/>
    </location>
</feature>
<dbReference type="Proteomes" id="UP000259311">
    <property type="component" value="Segment"/>
</dbReference>
<sequence length="33" mass="3734" precursor="true">MILVYSPACQPVMCEIPFIFHRPNAMAEGVRLV</sequence>
<protein>
    <submittedName>
        <fullName evidence="1">Uncharacterized protein</fullName>
    </submittedName>
</protein>
<accession>A0A2I6UH19</accession>